<dbReference type="SMART" id="SM00450">
    <property type="entry name" value="RHOD"/>
    <property type="match status" value="1"/>
</dbReference>
<protein>
    <submittedName>
        <fullName evidence="2">Rhodanese-like domain-containing protein</fullName>
    </submittedName>
</protein>
<dbReference type="SUPFAM" id="SSF52821">
    <property type="entry name" value="Rhodanese/Cell cycle control phosphatase"/>
    <property type="match status" value="1"/>
</dbReference>
<organism evidence="2 3">
    <name type="scientific">Sulfobacillus acidophilus</name>
    <dbReference type="NCBI Taxonomy" id="53633"/>
    <lineage>
        <taxon>Bacteria</taxon>
        <taxon>Bacillati</taxon>
        <taxon>Bacillota</taxon>
        <taxon>Clostridia</taxon>
        <taxon>Eubacteriales</taxon>
        <taxon>Clostridiales Family XVII. Incertae Sedis</taxon>
        <taxon>Sulfobacillus</taxon>
    </lineage>
</organism>
<dbReference type="PANTHER" id="PTHR43031">
    <property type="entry name" value="FAD-DEPENDENT OXIDOREDUCTASE"/>
    <property type="match status" value="1"/>
</dbReference>
<dbReference type="Proteomes" id="UP000241848">
    <property type="component" value="Unassembled WGS sequence"/>
</dbReference>
<gene>
    <name evidence="2" type="ORF">C7B45_14200</name>
</gene>
<reference evidence="2 3" key="1">
    <citation type="journal article" date="2014" name="BMC Genomics">
        <title>Comparison of environmental and isolate Sulfobacillus genomes reveals diverse carbon, sulfur, nitrogen, and hydrogen metabolisms.</title>
        <authorList>
            <person name="Justice N.B."/>
            <person name="Norman A."/>
            <person name="Brown C.T."/>
            <person name="Singh A."/>
            <person name="Thomas B.C."/>
            <person name="Banfield J.F."/>
        </authorList>
    </citation>
    <scope>NUCLEOTIDE SEQUENCE [LARGE SCALE GENOMIC DNA]</scope>
    <source>
        <strain evidence="2">AMDSBA3</strain>
    </source>
</reference>
<dbReference type="AlphaFoldDB" id="A0A2T2WEC5"/>
<dbReference type="Pfam" id="PF00581">
    <property type="entry name" value="Rhodanese"/>
    <property type="match status" value="1"/>
</dbReference>
<accession>A0A2T2WEC5</accession>
<evidence type="ECO:0000259" key="1">
    <source>
        <dbReference type="PROSITE" id="PS50206"/>
    </source>
</evidence>
<dbReference type="InterPro" id="IPR036873">
    <property type="entry name" value="Rhodanese-like_dom_sf"/>
</dbReference>
<dbReference type="InterPro" id="IPR001763">
    <property type="entry name" value="Rhodanese-like_dom"/>
</dbReference>
<dbReference type="InterPro" id="IPR050229">
    <property type="entry name" value="GlpE_sulfurtransferase"/>
</dbReference>
<evidence type="ECO:0000313" key="3">
    <source>
        <dbReference type="Proteomes" id="UP000241848"/>
    </source>
</evidence>
<dbReference type="PROSITE" id="PS50206">
    <property type="entry name" value="RHODANESE_3"/>
    <property type="match status" value="1"/>
</dbReference>
<comment type="caution">
    <text evidence="2">The sequence shown here is derived from an EMBL/GenBank/DDBJ whole genome shotgun (WGS) entry which is preliminary data.</text>
</comment>
<dbReference type="PANTHER" id="PTHR43031:SF16">
    <property type="entry name" value="OXIDOREDUCTASE"/>
    <property type="match status" value="1"/>
</dbReference>
<name>A0A2T2WEC5_9FIRM</name>
<dbReference type="EMBL" id="PXYV01000056">
    <property type="protein sequence ID" value="PSR20605.1"/>
    <property type="molecule type" value="Genomic_DNA"/>
</dbReference>
<dbReference type="Gene3D" id="3.40.250.10">
    <property type="entry name" value="Rhodanese-like domain"/>
    <property type="match status" value="1"/>
</dbReference>
<proteinExistence type="predicted"/>
<sequence>MAEYIQPQELVQRLREPHPPLIVDVRIGQIGQIPGALHVPVLDLEDKPRDWDRDQDVVVFCQFGKGASEYAAEVLEEQGFRRVWKLAGGMDGWSQYLAGLAPK</sequence>
<evidence type="ECO:0000313" key="2">
    <source>
        <dbReference type="EMBL" id="PSR20605.1"/>
    </source>
</evidence>
<feature type="domain" description="Rhodanese" evidence="1">
    <location>
        <begin position="16"/>
        <end position="102"/>
    </location>
</feature>